<sequence length="514" mass="55527">MAKRRLNSFELVKLFCNLTNIKSLSHGSYIRRQIRDYNESCKSFINLSYGTNEVVELLLFLKLHVRFDKDALVCEYGCWQDDSWNWKAVRRRNLFVWELELESTLYSWIQNFNCKRVVARGMELAVSAGGLGCVGRVEGSKRAIWGLGSGGAGGLGSGARGSRVASCEGGLGSVEQGVWALVSDLGLSQGQVWVEQGVWALVLVLGLGRCAGVGPRQGPDVGSVRGLVLVLSKGLVLPLVLGGGVAPLLEASCPMGLLFSWKETCKPKRDGGLGVEDLGMMEGYYEERVGGCLDVEQCVGKGVCDEIYVFVVVFDLECLGGSGGSIRVREVLGGIELAMGGGGLAQGHVIPLMELSHELVKHGIKVTFVNTDFTHNRIVKALQEKCEVGNDIQMVSIPDGLEDGEDRNDLGKLTEALFESCIVADGNMGWALEVAKKIGIRTVAFWPASASVLILFLSLQKLIDDGTIDSDGIPAKDITVHLSPMMPAMRTTEFTWACIEPDLEISLPVPNCPG</sequence>
<gene>
    <name evidence="2" type="ORF">LLUT_LOCUS19792</name>
</gene>
<keyword evidence="3" id="KW-1185">Reference proteome</keyword>
<dbReference type="AlphaFoldDB" id="A0AAV1XCQ8"/>
<dbReference type="Proteomes" id="UP001497480">
    <property type="component" value="Unassembled WGS sequence"/>
</dbReference>
<evidence type="ECO:0000313" key="2">
    <source>
        <dbReference type="EMBL" id="CAL0318732.1"/>
    </source>
</evidence>
<dbReference type="PANTHER" id="PTHR11926:SF1412">
    <property type="entry name" value="UDP-GLYCOSYLTRANSFERASE 83A1-LIKE"/>
    <property type="match status" value="1"/>
</dbReference>
<evidence type="ECO:0000313" key="3">
    <source>
        <dbReference type="Proteomes" id="UP001497480"/>
    </source>
</evidence>
<organism evidence="2 3">
    <name type="scientific">Lupinus luteus</name>
    <name type="common">European yellow lupine</name>
    <dbReference type="NCBI Taxonomy" id="3873"/>
    <lineage>
        <taxon>Eukaryota</taxon>
        <taxon>Viridiplantae</taxon>
        <taxon>Streptophyta</taxon>
        <taxon>Embryophyta</taxon>
        <taxon>Tracheophyta</taxon>
        <taxon>Spermatophyta</taxon>
        <taxon>Magnoliopsida</taxon>
        <taxon>eudicotyledons</taxon>
        <taxon>Gunneridae</taxon>
        <taxon>Pentapetalae</taxon>
        <taxon>rosids</taxon>
        <taxon>fabids</taxon>
        <taxon>Fabales</taxon>
        <taxon>Fabaceae</taxon>
        <taxon>Papilionoideae</taxon>
        <taxon>50 kb inversion clade</taxon>
        <taxon>genistoids sensu lato</taxon>
        <taxon>core genistoids</taxon>
        <taxon>Genisteae</taxon>
        <taxon>Lupinus</taxon>
    </lineage>
</organism>
<proteinExistence type="inferred from homology"/>
<accession>A0AAV1XCQ8</accession>
<dbReference type="GO" id="GO:0080044">
    <property type="term" value="F:quercetin 7-O-glucosyltransferase activity"/>
    <property type="evidence" value="ECO:0007669"/>
    <property type="project" value="TreeGrafter"/>
</dbReference>
<dbReference type="SUPFAM" id="SSF53756">
    <property type="entry name" value="UDP-Glycosyltransferase/glycogen phosphorylase"/>
    <property type="match status" value="1"/>
</dbReference>
<name>A0AAV1XCQ8_LUPLU</name>
<comment type="caution">
    <text evidence="2">The sequence shown here is derived from an EMBL/GenBank/DDBJ whole genome shotgun (WGS) entry which is preliminary data.</text>
</comment>
<comment type="similarity">
    <text evidence="1">Belongs to the UDP-glycosyltransferase family.</text>
</comment>
<protein>
    <submittedName>
        <fullName evidence="2">Uncharacterized protein</fullName>
    </submittedName>
</protein>
<dbReference type="Gene3D" id="3.40.50.2000">
    <property type="entry name" value="Glycogen Phosphorylase B"/>
    <property type="match status" value="1"/>
</dbReference>
<evidence type="ECO:0000256" key="1">
    <source>
        <dbReference type="ARBA" id="ARBA00009995"/>
    </source>
</evidence>
<reference evidence="2 3" key="1">
    <citation type="submission" date="2024-03" db="EMBL/GenBank/DDBJ databases">
        <authorList>
            <person name="Martinez-Hernandez J."/>
        </authorList>
    </citation>
    <scope>NUCLEOTIDE SEQUENCE [LARGE SCALE GENOMIC DNA]</scope>
</reference>
<dbReference type="PANTHER" id="PTHR11926">
    <property type="entry name" value="GLUCOSYL/GLUCURONOSYL TRANSFERASES"/>
    <property type="match status" value="1"/>
</dbReference>
<dbReference type="GO" id="GO:0080043">
    <property type="term" value="F:quercetin 3-O-glucosyltransferase activity"/>
    <property type="evidence" value="ECO:0007669"/>
    <property type="project" value="TreeGrafter"/>
</dbReference>
<dbReference type="EMBL" id="CAXHTB010000013">
    <property type="protein sequence ID" value="CAL0318732.1"/>
    <property type="molecule type" value="Genomic_DNA"/>
</dbReference>